<comment type="caution">
    <text evidence="2">The sequence shown here is derived from an EMBL/GenBank/DDBJ whole genome shotgun (WGS) entry which is preliminary data.</text>
</comment>
<protein>
    <submittedName>
        <fullName evidence="2">Uncharacterized protein</fullName>
    </submittedName>
</protein>
<gene>
    <name evidence="2" type="ORF">HA336_03010</name>
</gene>
<reference evidence="2" key="1">
    <citation type="journal article" date="2020" name="bioRxiv">
        <title>A rank-normalized archaeal taxonomy based on genome phylogeny resolves widespread incomplete and uneven classifications.</title>
        <authorList>
            <person name="Rinke C."/>
            <person name="Chuvochina M."/>
            <person name="Mussig A.J."/>
            <person name="Chaumeil P.-A."/>
            <person name="Waite D.W."/>
            <person name="Whitman W.B."/>
            <person name="Parks D.H."/>
            <person name="Hugenholtz P."/>
        </authorList>
    </citation>
    <scope>NUCLEOTIDE SEQUENCE</scope>
    <source>
        <strain evidence="2">UBA8853</strain>
    </source>
</reference>
<dbReference type="Proteomes" id="UP000619545">
    <property type="component" value="Unassembled WGS sequence"/>
</dbReference>
<evidence type="ECO:0000313" key="2">
    <source>
        <dbReference type="EMBL" id="HII70185.1"/>
    </source>
</evidence>
<dbReference type="GeneID" id="41583395"/>
<evidence type="ECO:0000313" key="3">
    <source>
        <dbReference type="Proteomes" id="UP000619545"/>
    </source>
</evidence>
<feature type="region of interest" description="Disordered" evidence="1">
    <location>
        <begin position="1"/>
        <end position="75"/>
    </location>
</feature>
<dbReference type="AlphaFoldDB" id="A0A832T1N0"/>
<organism evidence="2 3">
    <name type="scientific">Methanopyrus kandleri</name>
    <dbReference type="NCBI Taxonomy" id="2320"/>
    <lineage>
        <taxon>Archaea</taxon>
        <taxon>Methanobacteriati</taxon>
        <taxon>Methanobacteriota</taxon>
        <taxon>Methanomada group</taxon>
        <taxon>Methanopyri</taxon>
        <taxon>Methanopyrales</taxon>
        <taxon>Methanopyraceae</taxon>
        <taxon>Methanopyrus</taxon>
    </lineage>
</organism>
<evidence type="ECO:0000256" key="1">
    <source>
        <dbReference type="SAM" id="MobiDB-lite"/>
    </source>
</evidence>
<dbReference type="EMBL" id="DUJS01000002">
    <property type="protein sequence ID" value="HII70185.1"/>
    <property type="molecule type" value="Genomic_DNA"/>
</dbReference>
<dbReference type="RefSeq" id="WP_148679545.1">
    <property type="nucleotide sequence ID" value="NZ_DUJS01000002.1"/>
</dbReference>
<accession>A0A832T1N0</accession>
<sequence length="193" mass="20453">MSVKTSLKLEQTTTESSTETSYEQETSSTTGGTTTGGAETSSGSSVESHTEASESSGENNGGEAETETGTVTTTPAQIKDLKAVVEKVKPGQVIIDVSGRVEVKHCRSEIILVVIYNGKVIKRITVKLSNGTFKEKIEVTGIPLVDPGQLTVKLEVKVSTKIVASRDIKVDIPRPVGVTVVPAKGKKYTVIVY</sequence>
<proteinExistence type="predicted"/>
<name>A0A832T1N0_9EURY</name>
<feature type="compositionally biased region" description="Low complexity" evidence="1">
    <location>
        <begin position="10"/>
        <end position="74"/>
    </location>
</feature>